<dbReference type="Proteomes" id="UP000633205">
    <property type="component" value="Unassembled WGS sequence"/>
</dbReference>
<reference evidence="1" key="1">
    <citation type="journal article" date="2014" name="Int. J. Syst. Evol. Microbiol.">
        <title>Complete genome sequence of Corynebacterium casei LMG S-19264T (=DSM 44701T), isolated from a smear-ripened cheese.</title>
        <authorList>
            <consortium name="US DOE Joint Genome Institute (JGI-PGF)"/>
            <person name="Walter F."/>
            <person name="Albersmeier A."/>
            <person name="Kalinowski J."/>
            <person name="Ruckert C."/>
        </authorList>
    </citation>
    <scope>NUCLEOTIDE SEQUENCE</scope>
    <source>
        <strain evidence="1">CGMCC 1.15152</strain>
    </source>
</reference>
<dbReference type="RefSeq" id="WP_188710485.1">
    <property type="nucleotide sequence ID" value="NZ_BMHO01000001.1"/>
</dbReference>
<keyword evidence="2" id="KW-1185">Reference proteome</keyword>
<comment type="caution">
    <text evidence="1">The sequence shown here is derived from an EMBL/GenBank/DDBJ whole genome shotgun (WGS) entry which is preliminary data.</text>
</comment>
<evidence type="ECO:0000313" key="1">
    <source>
        <dbReference type="EMBL" id="GGD25709.1"/>
    </source>
</evidence>
<accession>A0A917DCF0</accession>
<dbReference type="AlphaFoldDB" id="A0A917DCF0"/>
<gene>
    <name evidence="1" type="ORF">GCM10010915_02160</name>
</gene>
<name>A0A917DCF0_9MICO</name>
<evidence type="ECO:0000313" key="2">
    <source>
        <dbReference type="Proteomes" id="UP000633205"/>
    </source>
</evidence>
<protein>
    <submittedName>
        <fullName evidence="1">Uncharacterized protein</fullName>
    </submittedName>
</protein>
<proteinExistence type="predicted"/>
<reference evidence="1" key="2">
    <citation type="submission" date="2020-09" db="EMBL/GenBank/DDBJ databases">
        <authorList>
            <person name="Sun Q."/>
            <person name="Zhou Y."/>
        </authorList>
    </citation>
    <scope>NUCLEOTIDE SEQUENCE</scope>
    <source>
        <strain evidence="1">CGMCC 1.15152</strain>
    </source>
</reference>
<dbReference type="EMBL" id="BMHO01000001">
    <property type="protein sequence ID" value="GGD25709.1"/>
    <property type="molecule type" value="Genomic_DNA"/>
</dbReference>
<organism evidence="1 2">
    <name type="scientific">Microbacterium faecale</name>
    <dbReference type="NCBI Taxonomy" id="1804630"/>
    <lineage>
        <taxon>Bacteria</taxon>
        <taxon>Bacillati</taxon>
        <taxon>Actinomycetota</taxon>
        <taxon>Actinomycetes</taxon>
        <taxon>Micrococcales</taxon>
        <taxon>Microbacteriaceae</taxon>
        <taxon>Microbacterium</taxon>
    </lineage>
</organism>
<sequence>MIRIRRRPAPASLPWPLPRWNTLHLRLYGAADLGMRASSGDADDLPRTKHVGGELFVGVDVLGDRRTTVTQAQDRAWYEQSDVRFPALTRDAAWRAPYGAEERHGGHCEISDEEQAAAFLVNRDHTARVIARLDKRGDTVVIALTATCVIATGSDDEDGMRFILDRARQLVDAGADILSVHPLVWRNGQWLPFDWRGGFPRLAARIDAVVRRAGALHYAAQGPALARRGIVVAEVELVEHADGAVTTRAVWRRGTRALLPVVDEIVVEDTRGSAAVMPMAEFLERAGSEATRTDAAPTRYAVARSASV</sequence>